<proteinExistence type="predicted"/>
<evidence type="ECO:0000313" key="1">
    <source>
        <dbReference type="EMBL" id="KZT76238.1"/>
    </source>
</evidence>
<sequence length="86" mass="10136">MIKRLLLLELEATRAQEEFKTSWHLGKENFPKSKEFETLFERRHRFSSNMASTTVWPGSGPMDTLKLSTQPLYRCATDAGRYVRRR</sequence>
<dbReference type="Proteomes" id="UP000250235">
    <property type="component" value="Unassembled WGS sequence"/>
</dbReference>
<keyword evidence="2" id="KW-1185">Reference proteome</keyword>
<accession>A0A2Z6ZZM1</accession>
<protein>
    <submittedName>
        <fullName evidence="1">Uncharacterized protein</fullName>
    </submittedName>
</protein>
<dbReference type="AlphaFoldDB" id="A0A2Z6ZZM1"/>
<gene>
    <name evidence="1" type="ORF">F511_46737</name>
</gene>
<dbReference type="EMBL" id="KV139805">
    <property type="protein sequence ID" value="KZT76238.1"/>
    <property type="molecule type" value="Genomic_DNA"/>
</dbReference>
<name>A0A2Z6ZZM1_9LAMI</name>
<reference evidence="1 2" key="1">
    <citation type="journal article" date="2015" name="Proc. Natl. Acad. Sci. U.S.A.">
        <title>The resurrection genome of Boea hygrometrica: A blueprint for survival of dehydration.</title>
        <authorList>
            <person name="Xiao L."/>
            <person name="Yang G."/>
            <person name="Zhang L."/>
            <person name="Yang X."/>
            <person name="Zhao S."/>
            <person name="Ji Z."/>
            <person name="Zhou Q."/>
            <person name="Hu M."/>
            <person name="Wang Y."/>
            <person name="Chen M."/>
            <person name="Xu Y."/>
            <person name="Jin H."/>
            <person name="Xiao X."/>
            <person name="Hu G."/>
            <person name="Bao F."/>
            <person name="Hu Y."/>
            <person name="Wan P."/>
            <person name="Li L."/>
            <person name="Deng X."/>
            <person name="Kuang T."/>
            <person name="Xiang C."/>
            <person name="Zhu J.K."/>
            <person name="Oliver M.J."/>
            <person name="He Y."/>
        </authorList>
    </citation>
    <scope>NUCLEOTIDE SEQUENCE [LARGE SCALE GENOMIC DNA]</scope>
    <source>
        <strain evidence="2">cv. XS01</strain>
    </source>
</reference>
<evidence type="ECO:0000313" key="2">
    <source>
        <dbReference type="Proteomes" id="UP000250235"/>
    </source>
</evidence>
<organism evidence="1 2">
    <name type="scientific">Dorcoceras hygrometricum</name>
    <dbReference type="NCBI Taxonomy" id="472368"/>
    <lineage>
        <taxon>Eukaryota</taxon>
        <taxon>Viridiplantae</taxon>
        <taxon>Streptophyta</taxon>
        <taxon>Embryophyta</taxon>
        <taxon>Tracheophyta</taxon>
        <taxon>Spermatophyta</taxon>
        <taxon>Magnoliopsida</taxon>
        <taxon>eudicotyledons</taxon>
        <taxon>Gunneridae</taxon>
        <taxon>Pentapetalae</taxon>
        <taxon>asterids</taxon>
        <taxon>lamiids</taxon>
        <taxon>Lamiales</taxon>
        <taxon>Gesneriaceae</taxon>
        <taxon>Didymocarpoideae</taxon>
        <taxon>Trichosporeae</taxon>
        <taxon>Loxocarpinae</taxon>
        <taxon>Dorcoceras</taxon>
    </lineage>
</organism>